<accession>A0A167VH06</accession>
<evidence type="ECO:0000313" key="2">
    <source>
        <dbReference type="EMBL" id="KZP05004.1"/>
    </source>
</evidence>
<dbReference type="Proteomes" id="UP000076532">
    <property type="component" value="Unassembled WGS sequence"/>
</dbReference>
<protein>
    <submittedName>
        <fullName evidence="2">Uncharacterized protein</fullName>
    </submittedName>
</protein>
<evidence type="ECO:0000313" key="3">
    <source>
        <dbReference type="Proteomes" id="UP000076532"/>
    </source>
</evidence>
<reference evidence="2 3" key="1">
    <citation type="journal article" date="2016" name="Mol. Biol. Evol.">
        <title>Comparative Genomics of Early-Diverging Mushroom-Forming Fungi Provides Insights into the Origins of Lignocellulose Decay Capabilities.</title>
        <authorList>
            <person name="Nagy L.G."/>
            <person name="Riley R."/>
            <person name="Tritt A."/>
            <person name="Adam C."/>
            <person name="Daum C."/>
            <person name="Floudas D."/>
            <person name="Sun H."/>
            <person name="Yadav J.S."/>
            <person name="Pangilinan J."/>
            <person name="Larsson K.H."/>
            <person name="Matsuura K."/>
            <person name="Barry K."/>
            <person name="Labutti K."/>
            <person name="Kuo R."/>
            <person name="Ohm R.A."/>
            <person name="Bhattacharya S.S."/>
            <person name="Shirouzu T."/>
            <person name="Yoshinaga Y."/>
            <person name="Martin F.M."/>
            <person name="Grigoriev I.V."/>
            <person name="Hibbett D.S."/>
        </authorList>
    </citation>
    <scope>NUCLEOTIDE SEQUENCE [LARGE SCALE GENOMIC DNA]</scope>
    <source>
        <strain evidence="2 3">CBS 109695</strain>
    </source>
</reference>
<organism evidence="2 3">
    <name type="scientific">Athelia psychrophila</name>
    <dbReference type="NCBI Taxonomy" id="1759441"/>
    <lineage>
        <taxon>Eukaryota</taxon>
        <taxon>Fungi</taxon>
        <taxon>Dikarya</taxon>
        <taxon>Basidiomycota</taxon>
        <taxon>Agaricomycotina</taxon>
        <taxon>Agaricomycetes</taxon>
        <taxon>Agaricomycetidae</taxon>
        <taxon>Atheliales</taxon>
        <taxon>Atheliaceae</taxon>
        <taxon>Athelia</taxon>
    </lineage>
</organism>
<feature type="region of interest" description="Disordered" evidence="1">
    <location>
        <begin position="26"/>
        <end position="62"/>
    </location>
</feature>
<keyword evidence="3" id="KW-1185">Reference proteome</keyword>
<gene>
    <name evidence="2" type="ORF">FIBSPDRAFT_940699</name>
</gene>
<evidence type="ECO:0000256" key="1">
    <source>
        <dbReference type="SAM" id="MobiDB-lite"/>
    </source>
</evidence>
<proteinExistence type="predicted"/>
<name>A0A167VH06_9AGAM</name>
<dbReference type="AlphaFoldDB" id="A0A167VH06"/>
<dbReference type="EMBL" id="KV417871">
    <property type="protein sequence ID" value="KZP05004.1"/>
    <property type="molecule type" value="Genomic_DNA"/>
</dbReference>
<feature type="compositionally biased region" description="Polar residues" evidence="1">
    <location>
        <begin position="52"/>
        <end position="62"/>
    </location>
</feature>
<sequence length="157" mass="17227">MSDCLPRPLSRSGLLAANNDHIKGILGQNLDSTTSGHGIRTSHPPPRPTSRDLSQPERSPSVSTCTLRRVMDAHVFPEVDQLGAIWIVRCQWFGEFHTNSTRRTSQIESWSDSEVKGVIHDIDSYVHKELFRVYLAPVNVNCIGGGGTPVGAGLLLE</sequence>